<feature type="transmembrane region" description="Helical" evidence="3">
    <location>
        <begin position="174"/>
        <end position="193"/>
    </location>
</feature>
<proteinExistence type="predicted"/>
<accession>A0ABP9G8G1</accession>
<comment type="caution">
    <text evidence="4">The sequence shown here is derived from an EMBL/GenBank/DDBJ whole genome shotgun (WGS) entry which is preliminary data.</text>
</comment>
<evidence type="ECO:0000313" key="4">
    <source>
        <dbReference type="EMBL" id="GAA4932835.1"/>
    </source>
</evidence>
<organism evidence="4 5">
    <name type="scientific">Algibacter agarivorans</name>
    <dbReference type="NCBI Taxonomy" id="1109741"/>
    <lineage>
        <taxon>Bacteria</taxon>
        <taxon>Pseudomonadati</taxon>
        <taxon>Bacteroidota</taxon>
        <taxon>Flavobacteriia</taxon>
        <taxon>Flavobacteriales</taxon>
        <taxon>Flavobacteriaceae</taxon>
        <taxon>Algibacter</taxon>
    </lineage>
</organism>
<dbReference type="RefSeq" id="WP_345189554.1">
    <property type="nucleotide sequence ID" value="NZ_BAABJJ010000001.1"/>
</dbReference>
<evidence type="ECO:0000256" key="2">
    <source>
        <dbReference type="SAM" id="MobiDB-lite"/>
    </source>
</evidence>
<gene>
    <name evidence="4" type="ORF">GCM10023314_01530</name>
</gene>
<feature type="coiled-coil region" evidence="1">
    <location>
        <begin position="201"/>
        <end position="255"/>
    </location>
</feature>
<keyword evidence="1" id="KW-0175">Coiled coil</keyword>
<reference evidence="5" key="1">
    <citation type="journal article" date="2019" name="Int. J. Syst. Evol. Microbiol.">
        <title>The Global Catalogue of Microorganisms (GCM) 10K type strain sequencing project: providing services to taxonomists for standard genome sequencing and annotation.</title>
        <authorList>
            <consortium name="The Broad Institute Genomics Platform"/>
            <consortium name="The Broad Institute Genome Sequencing Center for Infectious Disease"/>
            <person name="Wu L."/>
            <person name="Ma J."/>
        </authorList>
    </citation>
    <scope>NUCLEOTIDE SEQUENCE [LARGE SCALE GENOMIC DNA]</scope>
    <source>
        <strain evidence="5">JCM 18285</strain>
    </source>
</reference>
<keyword evidence="3" id="KW-0812">Transmembrane</keyword>
<feature type="region of interest" description="Disordered" evidence="2">
    <location>
        <begin position="405"/>
        <end position="425"/>
    </location>
</feature>
<keyword evidence="3" id="KW-0472">Membrane</keyword>
<evidence type="ECO:0000313" key="5">
    <source>
        <dbReference type="Proteomes" id="UP001501302"/>
    </source>
</evidence>
<feature type="transmembrane region" description="Helical" evidence="3">
    <location>
        <begin position="6"/>
        <end position="26"/>
    </location>
</feature>
<evidence type="ECO:0000256" key="1">
    <source>
        <dbReference type="SAM" id="Coils"/>
    </source>
</evidence>
<evidence type="ECO:0000256" key="3">
    <source>
        <dbReference type="SAM" id="Phobius"/>
    </source>
</evidence>
<dbReference type="Proteomes" id="UP001501302">
    <property type="component" value="Unassembled WGS sequence"/>
</dbReference>
<feature type="region of interest" description="Disordered" evidence="2">
    <location>
        <begin position="367"/>
        <end position="388"/>
    </location>
</feature>
<keyword evidence="5" id="KW-1185">Reference proteome</keyword>
<name>A0ABP9G8G1_9FLAO</name>
<sequence>MKYNNSKFYILNAVLFLAILISISLTPPDYSIGLRKFLQHEDSRNIDEILNSYSYPVKTYWNQKNVSRYDLEKSYKKAWEKVEYSRNYLLETKRLNNFNFILTTQFVYKLKNESYTSTVRSKLNVKLNNDGKIVSIDNIELLKSSGTDLLKNIENQENQENEEEQIFNALVRTYRYTLVFGFFIIVLNVWWFISYRDFETKRIEQGLIDQEKERLAKIEEEKQWLIKAIGIEKIYEEKEESIKALIERLKSLNFKENVSSIYKESESKRLIELIRKKYFDEQKKRFDKIEKDRIAKLEKDRLEAIERERLAKIEEEHQKEKRRLLKIQREKERKKLEKTRKEKEKREKERLEKERLEAEKLSKIKREHEEEKRRVLGNKGGVIKKSSSSDLSQYLGNIDEDILNHEKNQNNKNGDLGEYLTDFKK</sequence>
<keyword evidence="3" id="KW-1133">Transmembrane helix</keyword>
<protein>
    <submittedName>
        <fullName evidence="4">Uncharacterized protein</fullName>
    </submittedName>
</protein>
<dbReference type="EMBL" id="BAABJJ010000001">
    <property type="protein sequence ID" value="GAA4932835.1"/>
    <property type="molecule type" value="Genomic_DNA"/>
</dbReference>